<dbReference type="InterPro" id="IPR018735">
    <property type="entry name" value="DUF2277"/>
</dbReference>
<accession>A0ABY6C8R0</accession>
<protein>
    <submittedName>
        <fullName evidence="1">DUF2277 domain-containing protein</fullName>
    </submittedName>
</protein>
<dbReference type="EMBL" id="CP104965">
    <property type="protein sequence ID" value="UXN68625.1"/>
    <property type="molecule type" value="Genomic_DNA"/>
</dbReference>
<proteinExistence type="predicted"/>
<sequence>MCRNIRTLFNFEPPATRNEMHDASLQFVRKISGYTHPSKANEAAFHAAVEEIEAVVRKLLKSLDTDAPPKDREVVAAKARERAKERYGAA</sequence>
<reference evidence="1 2" key="1">
    <citation type="submission" date="2022-09" db="EMBL/GenBank/DDBJ databases">
        <title>Interaction between co-microsymbionts with complementary sets of symbiotic genes in legume-rhizobium systems.</title>
        <authorList>
            <person name="Safronova V."/>
            <person name="Sazanova A."/>
            <person name="Afonin A."/>
            <person name="Chirak E."/>
        </authorList>
    </citation>
    <scope>NUCLEOTIDE SEQUENCE [LARGE SCALE GENOMIC DNA]</scope>
    <source>
        <strain evidence="1 2">A18/4-1</strain>
    </source>
</reference>
<organism evidence="1 2">
    <name type="scientific">Devosia neptuniae</name>
    <dbReference type="NCBI Taxonomy" id="191302"/>
    <lineage>
        <taxon>Bacteria</taxon>
        <taxon>Pseudomonadati</taxon>
        <taxon>Pseudomonadota</taxon>
        <taxon>Alphaproteobacteria</taxon>
        <taxon>Hyphomicrobiales</taxon>
        <taxon>Devosiaceae</taxon>
        <taxon>Devosia</taxon>
    </lineage>
</organism>
<dbReference type="RefSeq" id="WP_262166555.1">
    <property type="nucleotide sequence ID" value="NZ_CP104965.1"/>
</dbReference>
<keyword evidence="2" id="KW-1185">Reference proteome</keyword>
<evidence type="ECO:0000313" key="2">
    <source>
        <dbReference type="Proteomes" id="UP001061862"/>
    </source>
</evidence>
<dbReference type="Proteomes" id="UP001061862">
    <property type="component" value="Chromosome"/>
</dbReference>
<evidence type="ECO:0000313" key="1">
    <source>
        <dbReference type="EMBL" id="UXN68625.1"/>
    </source>
</evidence>
<name>A0ABY6C8R0_9HYPH</name>
<gene>
    <name evidence="1" type="ORF">N8A98_15345</name>
</gene>
<dbReference type="Pfam" id="PF10041">
    <property type="entry name" value="DUF2277"/>
    <property type="match status" value="1"/>
</dbReference>